<dbReference type="EMBL" id="CAJJDM010000048">
    <property type="protein sequence ID" value="CAD8072152.1"/>
    <property type="molecule type" value="Genomic_DNA"/>
</dbReference>
<accession>A0A8S1M0U1</accession>
<evidence type="ECO:0000313" key="2">
    <source>
        <dbReference type="EMBL" id="CAD8072152.1"/>
    </source>
</evidence>
<dbReference type="Pfam" id="PF00400">
    <property type="entry name" value="WD40"/>
    <property type="match status" value="2"/>
</dbReference>
<dbReference type="SMART" id="SM00320">
    <property type="entry name" value="WD40"/>
    <property type="match status" value="2"/>
</dbReference>
<dbReference type="PANTHER" id="PTHR19920:SF0">
    <property type="entry name" value="CYTOSOLIC IRON-SULFUR PROTEIN ASSEMBLY PROTEIN CIAO1-RELATED"/>
    <property type="match status" value="1"/>
</dbReference>
<evidence type="ECO:0000256" key="1">
    <source>
        <dbReference type="PROSITE-ProRule" id="PRU00221"/>
    </source>
</evidence>
<comment type="caution">
    <text evidence="2">The sequence shown here is derived from an EMBL/GenBank/DDBJ whole genome shotgun (WGS) entry which is preliminary data.</text>
</comment>
<dbReference type="Proteomes" id="UP000688137">
    <property type="component" value="Unassembled WGS sequence"/>
</dbReference>
<protein>
    <submittedName>
        <fullName evidence="2">Uncharacterized protein</fullName>
    </submittedName>
</protein>
<evidence type="ECO:0000313" key="3">
    <source>
        <dbReference type="Proteomes" id="UP000688137"/>
    </source>
</evidence>
<feature type="repeat" description="WD" evidence="1">
    <location>
        <begin position="142"/>
        <end position="183"/>
    </location>
</feature>
<dbReference type="GO" id="GO:0097361">
    <property type="term" value="C:cytosolic [4Fe-4S] assembly targeting complex"/>
    <property type="evidence" value="ECO:0007669"/>
    <property type="project" value="TreeGrafter"/>
</dbReference>
<keyword evidence="1" id="KW-0853">WD repeat</keyword>
<gene>
    <name evidence="2" type="ORF">PPRIM_AZ9-3.1.T0480264</name>
</gene>
<reference evidence="2" key="1">
    <citation type="submission" date="2021-01" db="EMBL/GenBank/DDBJ databases">
        <authorList>
            <consortium name="Genoscope - CEA"/>
            <person name="William W."/>
        </authorList>
    </citation>
    <scope>NUCLEOTIDE SEQUENCE</scope>
</reference>
<dbReference type="PANTHER" id="PTHR19920">
    <property type="entry name" value="WD40 PROTEIN CIAO1"/>
    <property type="match status" value="1"/>
</dbReference>
<organism evidence="2 3">
    <name type="scientific">Paramecium primaurelia</name>
    <dbReference type="NCBI Taxonomy" id="5886"/>
    <lineage>
        <taxon>Eukaryota</taxon>
        <taxon>Sar</taxon>
        <taxon>Alveolata</taxon>
        <taxon>Ciliophora</taxon>
        <taxon>Intramacronucleata</taxon>
        <taxon>Oligohymenophorea</taxon>
        <taxon>Peniculida</taxon>
        <taxon>Parameciidae</taxon>
        <taxon>Paramecium</taxon>
    </lineage>
</organism>
<keyword evidence="3" id="KW-1185">Reference proteome</keyword>
<dbReference type="GO" id="GO:0016226">
    <property type="term" value="P:iron-sulfur cluster assembly"/>
    <property type="evidence" value="ECO:0007669"/>
    <property type="project" value="TreeGrafter"/>
</dbReference>
<dbReference type="PROSITE" id="PS50294">
    <property type="entry name" value="WD_REPEATS_REGION"/>
    <property type="match status" value="2"/>
</dbReference>
<proteinExistence type="predicted"/>
<name>A0A8S1M0U1_PARPR</name>
<dbReference type="AlphaFoldDB" id="A0A8S1M0U1"/>
<dbReference type="PROSITE" id="PS50082">
    <property type="entry name" value="WD_REPEATS_2"/>
    <property type="match status" value="2"/>
</dbReference>
<sequence>MQNIKLQFNNQSSFNRIYDYLDQIALAPYPSVPQKCVKNIPAFPQIILNSIQPLVYEVNKEVKPIFNRSIQNLYYRIKQNNNYQLNLKPFTFKLIQNHSIRQSEKYRTITVNKDNSILIAACDEYIKKFEFKQDQLRRTKILSEHKDSVTTLNFMNKSNQFISESLDKQIIIWSTNHNNQWISSQKLRGHTDFIFCIVLNKNEDLIILGSCDKTIKSWYKQQQWLCSQTIIDHTYRVYGLILNEEEQIVILWI</sequence>
<feature type="repeat" description="WD" evidence="1">
    <location>
        <begin position="187"/>
        <end position="218"/>
    </location>
</feature>
<dbReference type="InterPro" id="IPR001680">
    <property type="entry name" value="WD40_rpt"/>
</dbReference>